<dbReference type="RefSeq" id="XP_024386221.1">
    <property type="nucleotide sequence ID" value="XM_024530453.2"/>
</dbReference>
<accession>A0A2K1JY81</accession>
<dbReference type="RefSeq" id="XP_024386225.1">
    <property type="nucleotide sequence ID" value="XM_024530457.2"/>
</dbReference>
<evidence type="ECO:0000313" key="3">
    <source>
        <dbReference type="Proteomes" id="UP000006727"/>
    </source>
</evidence>
<reference evidence="1 3" key="2">
    <citation type="journal article" date="2018" name="Plant J.">
        <title>The Physcomitrella patens chromosome-scale assembly reveals moss genome structure and evolution.</title>
        <authorList>
            <person name="Lang D."/>
            <person name="Ullrich K.K."/>
            <person name="Murat F."/>
            <person name="Fuchs J."/>
            <person name="Jenkins J."/>
            <person name="Haas F.B."/>
            <person name="Piednoel M."/>
            <person name="Gundlach H."/>
            <person name="Van Bel M."/>
            <person name="Meyberg R."/>
            <person name="Vives C."/>
            <person name="Morata J."/>
            <person name="Symeonidi A."/>
            <person name="Hiss M."/>
            <person name="Muchero W."/>
            <person name="Kamisugi Y."/>
            <person name="Saleh O."/>
            <person name="Blanc G."/>
            <person name="Decker E.L."/>
            <person name="van Gessel N."/>
            <person name="Grimwood J."/>
            <person name="Hayes R.D."/>
            <person name="Graham S.W."/>
            <person name="Gunter L.E."/>
            <person name="McDaniel S.F."/>
            <person name="Hoernstein S.N.W."/>
            <person name="Larsson A."/>
            <person name="Li F.W."/>
            <person name="Perroud P.F."/>
            <person name="Phillips J."/>
            <person name="Ranjan P."/>
            <person name="Rokshar D.S."/>
            <person name="Rothfels C.J."/>
            <person name="Schneider L."/>
            <person name="Shu S."/>
            <person name="Stevenson D.W."/>
            <person name="Thummler F."/>
            <person name="Tillich M."/>
            <person name="Villarreal Aguilar J.C."/>
            <person name="Widiez T."/>
            <person name="Wong G.K."/>
            <person name="Wymore A."/>
            <person name="Zhang Y."/>
            <person name="Zimmer A.D."/>
            <person name="Quatrano R.S."/>
            <person name="Mayer K.F.X."/>
            <person name="Goodstein D."/>
            <person name="Casacuberta J.M."/>
            <person name="Vandepoele K."/>
            <person name="Reski R."/>
            <person name="Cuming A.C."/>
            <person name="Tuskan G.A."/>
            <person name="Maumus F."/>
            <person name="Salse J."/>
            <person name="Schmutz J."/>
            <person name="Rensing S.A."/>
        </authorList>
    </citation>
    <scope>NUCLEOTIDE SEQUENCE [LARGE SCALE GENOMIC DNA]</scope>
    <source>
        <strain evidence="2 3">cv. Gransden 2004</strain>
    </source>
</reference>
<keyword evidence="3" id="KW-1185">Reference proteome</keyword>
<reference evidence="2" key="3">
    <citation type="submission" date="2020-12" db="UniProtKB">
        <authorList>
            <consortium name="EnsemblPlants"/>
        </authorList>
    </citation>
    <scope>IDENTIFICATION</scope>
</reference>
<dbReference type="RefSeq" id="XP_024386218.1">
    <property type="nucleotide sequence ID" value="XM_024530450.2"/>
</dbReference>
<dbReference type="Proteomes" id="UP000006727">
    <property type="component" value="Chromosome 10"/>
</dbReference>
<dbReference type="RefSeq" id="XP_024386217.1">
    <property type="nucleotide sequence ID" value="XM_024530449.2"/>
</dbReference>
<dbReference type="EMBL" id="ABEU02000010">
    <property type="protein sequence ID" value="PNR46483.1"/>
    <property type="molecule type" value="Genomic_DNA"/>
</dbReference>
<dbReference type="RefSeq" id="XP_024386224.1">
    <property type="nucleotide sequence ID" value="XM_024530456.2"/>
</dbReference>
<evidence type="ECO:0000313" key="2">
    <source>
        <dbReference type="EnsemblPlants" id="Pp3c10_8349V3.1"/>
    </source>
</evidence>
<organism evidence="1">
    <name type="scientific">Physcomitrium patens</name>
    <name type="common">Spreading-leaved earth moss</name>
    <name type="synonym">Physcomitrella patens</name>
    <dbReference type="NCBI Taxonomy" id="3218"/>
    <lineage>
        <taxon>Eukaryota</taxon>
        <taxon>Viridiplantae</taxon>
        <taxon>Streptophyta</taxon>
        <taxon>Embryophyta</taxon>
        <taxon>Bryophyta</taxon>
        <taxon>Bryophytina</taxon>
        <taxon>Bryopsida</taxon>
        <taxon>Funariidae</taxon>
        <taxon>Funariales</taxon>
        <taxon>Funariaceae</taxon>
        <taxon>Physcomitrium</taxon>
    </lineage>
</organism>
<dbReference type="GeneID" id="112287457"/>
<dbReference type="RefSeq" id="XP_024386223.1">
    <property type="nucleotide sequence ID" value="XM_024530455.2"/>
</dbReference>
<reference evidence="1 3" key="1">
    <citation type="journal article" date="2008" name="Science">
        <title>The Physcomitrella genome reveals evolutionary insights into the conquest of land by plants.</title>
        <authorList>
            <person name="Rensing S."/>
            <person name="Lang D."/>
            <person name="Zimmer A."/>
            <person name="Terry A."/>
            <person name="Salamov A."/>
            <person name="Shapiro H."/>
            <person name="Nishiyama T."/>
            <person name="Perroud P.-F."/>
            <person name="Lindquist E."/>
            <person name="Kamisugi Y."/>
            <person name="Tanahashi T."/>
            <person name="Sakakibara K."/>
            <person name="Fujita T."/>
            <person name="Oishi K."/>
            <person name="Shin-I T."/>
            <person name="Kuroki Y."/>
            <person name="Toyoda A."/>
            <person name="Suzuki Y."/>
            <person name="Hashimoto A."/>
            <person name="Yamaguchi K."/>
            <person name="Sugano A."/>
            <person name="Kohara Y."/>
            <person name="Fujiyama A."/>
            <person name="Anterola A."/>
            <person name="Aoki S."/>
            <person name="Ashton N."/>
            <person name="Barbazuk W.B."/>
            <person name="Barker E."/>
            <person name="Bennetzen J."/>
            <person name="Bezanilla M."/>
            <person name="Blankenship R."/>
            <person name="Cho S.H."/>
            <person name="Dutcher S."/>
            <person name="Estelle M."/>
            <person name="Fawcett J.A."/>
            <person name="Gundlach H."/>
            <person name="Hanada K."/>
            <person name="Heyl A."/>
            <person name="Hicks K.A."/>
            <person name="Hugh J."/>
            <person name="Lohr M."/>
            <person name="Mayer K."/>
            <person name="Melkozernov A."/>
            <person name="Murata T."/>
            <person name="Nelson D."/>
            <person name="Pils B."/>
            <person name="Prigge M."/>
            <person name="Reiss B."/>
            <person name="Renner T."/>
            <person name="Rombauts S."/>
            <person name="Rushton P."/>
            <person name="Sanderfoot A."/>
            <person name="Schween G."/>
            <person name="Shiu S.-H."/>
            <person name="Stueber K."/>
            <person name="Theodoulou F.L."/>
            <person name="Tu H."/>
            <person name="Van de Peer Y."/>
            <person name="Verrier P.J."/>
            <person name="Waters E."/>
            <person name="Wood A."/>
            <person name="Yang L."/>
            <person name="Cove D."/>
            <person name="Cuming A."/>
            <person name="Hasebe M."/>
            <person name="Lucas S."/>
            <person name="Mishler D.B."/>
            <person name="Reski R."/>
            <person name="Grigoriev I."/>
            <person name="Quatrano R.S."/>
            <person name="Boore J.L."/>
        </authorList>
    </citation>
    <scope>NUCLEOTIDE SEQUENCE [LARGE SCALE GENOMIC DNA]</scope>
    <source>
        <strain evidence="2 3">cv. Gransden 2004</strain>
    </source>
</reference>
<proteinExistence type="predicted"/>
<dbReference type="RefSeq" id="XP_024386213.1">
    <property type="nucleotide sequence ID" value="XM_024530445.2"/>
</dbReference>
<dbReference type="EnsemblPlants" id="Pp3c10_8349V3.1">
    <property type="protein sequence ID" value="Pp3c10_8349V3.1"/>
    <property type="gene ID" value="Pp3c10_8349"/>
</dbReference>
<gene>
    <name evidence="2" type="primary">LOC112287457</name>
    <name evidence="1" type="ORF">PHYPA_013602</name>
</gene>
<dbReference type="RefSeq" id="XP_024386216.1">
    <property type="nucleotide sequence ID" value="XM_024530448.2"/>
</dbReference>
<name>A0A2K1JY81_PHYPA</name>
<dbReference type="Gramene" id="Pp3c10_8349V3.1">
    <property type="protein sequence ID" value="Pp3c10_8349V3.1"/>
    <property type="gene ID" value="Pp3c10_8349"/>
</dbReference>
<protein>
    <submittedName>
        <fullName evidence="1 2">Uncharacterized protein</fullName>
    </submittedName>
</protein>
<sequence length="211" mass="23720">MTHISYSVASFSIMRVLTRCREGALYKNIQTTKATPWRLFLNSYVLKSRTVRFQVVRFLRTQTHESLTLMFRLHKETLDMLFAEILCYSLGDQESWQLRRCAHQVSPSTVTVMCTSSSWVLFSCAALPCSVMERVASNNVTNTIPSQHSGFYFIFTPDAAFGPHCSAPAPVHQLKLIWTSSGVLILRSHSAKRHSFSYSGGGLTRSSLISG</sequence>
<dbReference type="RefSeq" id="XP_024386222.1">
    <property type="nucleotide sequence ID" value="XM_024530454.2"/>
</dbReference>
<dbReference type="AlphaFoldDB" id="A0A2K1JY81"/>
<evidence type="ECO:0000313" key="1">
    <source>
        <dbReference type="EMBL" id="PNR46483.1"/>
    </source>
</evidence>
<dbReference type="RefSeq" id="XP_024386215.1">
    <property type="nucleotide sequence ID" value="XM_024530447.2"/>
</dbReference>